<protein>
    <submittedName>
        <fullName evidence="1">Uncharacterized protein</fullName>
    </submittedName>
</protein>
<accession>A0ABQ8QXQ1</accession>
<sequence length="269" mass="29923">MSALILEARAVLASQGETTTCSRDSEEASAVLQGVHAARSSARLLGLILDEKAVVKNCWLTIYQCYITWLTLNYAAVKSYLVGGASLFRQQDITLSEKCVEILKLCATKDRIAHAFHVRISELQSILKEHLPKTTTDDIDSAGFDDESFDRSYLFVQTQGTTELDQRMYELWVMLCYPLNLLRGGKETRIHYPTIIEASVNTDINFAQHLASSFSNAEDDGAIGGSVNADSPRGRDDVQKEIEGYISGSIPYRWEVIPGINCTEFKVIL</sequence>
<reference evidence="1" key="1">
    <citation type="submission" date="2022-09" db="EMBL/GenBank/DDBJ databases">
        <title>Fusarium specimens isolated from Avocado Roots.</title>
        <authorList>
            <person name="Stajich J."/>
            <person name="Roper C."/>
            <person name="Heimlech-Rivalta G."/>
        </authorList>
    </citation>
    <scope>NUCLEOTIDE SEQUENCE</scope>
    <source>
        <strain evidence="1">CF00095</strain>
    </source>
</reference>
<gene>
    <name evidence="1" type="ORF">NW768_011476</name>
</gene>
<name>A0ABQ8QXQ1_FUSEQ</name>
<comment type="caution">
    <text evidence="1">The sequence shown here is derived from an EMBL/GenBank/DDBJ whole genome shotgun (WGS) entry which is preliminary data.</text>
</comment>
<proteinExistence type="predicted"/>
<dbReference type="Proteomes" id="UP001152024">
    <property type="component" value="Unassembled WGS sequence"/>
</dbReference>
<evidence type="ECO:0000313" key="2">
    <source>
        <dbReference type="Proteomes" id="UP001152024"/>
    </source>
</evidence>
<dbReference type="EMBL" id="JAOQBH010000029">
    <property type="protein sequence ID" value="KAJ4113946.1"/>
    <property type="molecule type" value="Genomic_DNA"/>
</dbReference>
<evidence type="ECO:0000313" key="1">
    <source>
        <dbReference type="EMBL" id="KAJ4113946.1"/>
    </source>
</evidence>
<organism evidence="1 2">
    <name type="scientific">Fusarium equiseti</name>
    <name type="common">Fusarium scirpi</name>
    <dbReference type="NCBI Taxonomy" id="61235"/>
    <lineage>
        <taxon>Eukaryota</taxon>
        <taxon>Fungi</taxon>
        <taxon>Dikarya</taxon>
        <taxon>Ascomycota</taxon>
        <taxon>Pezizomycotina</taxon>
        <taxon>Sordariomycetes</taxon>
        <taxon>Hypocreomycetidae</taxon>
        <taxon>Hypocreales</taxon>
        <taxon>Nectriaceae</taxon>
        <taxon>Fusarium</taxon>
        <taxon>Fusarium incarnatum-equiseti species complex</taxon>
    </lineage>
</organism>
<keyword evidence="2" id="KW-1185">Reference proteome</keyword>